<protein>
    <recommendedName>
        <fullName evidence="4">Chromo domain-containing protein</fullName>
    </recommendedName>
</protein>
<dbReference type="InterPro" id="IPR000953">
    <property type="entry name" value="Chromo/chromo_shadow_dom"/>
</dbReference>
<comment type="subcellular location">
    <subcellularLocation>
        <location evidence="1">Nucleus</location>
    </subcellularLocation>
</comment>
<dbReference type="InterPro" id="IPR016197">
    <property type="entry name" value="Chromo-like_dom_sf"/>
</dbReference>
<dbReference type="GO" id="GO:0005634">
    <property type="term" value="C:nucleus"/>
    <property type="evidence" value="ECO:0007669"/>
    <property type="project" value="UniProtKB-SubCell"/>
</dbReference>
<gene>
    <name evidence="5" type="ORF">KFL_000580360</name>
</gene>
<dbReference type="PROSITE" id="PS50013">
    <property type="entry name" value="CHROMO_2"/>
    <property type="match status" value="1"/>
</dbReference>
<evidence type="ECO:0000313" key="5">
    <source>
        <dbReference type="EMBL" id="GAQ80641.1"/>
    </source>
</evidence>
<dbReference type="Gene3D" id="2.40.50.40">
    <property type="match status" value="1"/>
</dbReference>
<dbReference type="SMART" id="SM00298">
    <property type="entry name" value="CHROMO"/>
    <property type="match status" value="1"/>
</dbReference>
<keyword evidence="2" id="KW-0539">Nucleus</keyword>
<dbReference type="PANTHER" id="PTHR22812">
    <property type="entry name" value="CHROMOBOX PROTEIN"/>
    <property type="match status" value="1"/>
</dbReference>
<dbReference type="STRING" id="105231.A0A1Y1HUH3"/>
<evidence type="ECO:0000256" key="1">
    <source>
        <dbReference type="ARBA" id="ARBA00004123"/>
    </source>
</evidence>
<name>A0A1Y1HUH3_KLENI</name>
<dbReference type="Proteomes" id="UP000054558">
    <property type="component" value="Unassembled WGS sequence"/>
</dbReference>
<dbReference type="CDD" id="cd00024">
    <property type="entry name" value="CD_CSD"/>
    <property type="match status" value="1"/>
</dbReference>
<feature type="region of interest" description="Disordered" evidence="3">
    <location>
        <begin position="513"/>
        <end position="545"/>
    </location>
</feature>
<keyword evidence="6" id="KW-1185">Reference proteome</keyword>
<organism evidence="5 6">
    <name type="scientific">Klebsormidium nitens</name>
    <name type="common">Green alga</name>
    <name type="synonym">Ulothrix nitens</name>
    <dbReference type="NCBI Taxonomy" id="105231"/>
    <lineage>
        <taxon>Eukaryota</taxon>
        <taxon>Viridiplantae</taxon>
        <taxon>Streptophyta</taxon>
        <taxon>Klebsormidiophyceae</taxon>
        <taxon>Klebsormidiales</taxon>
        <taxon>Klebsormidiaceae</taxon>
        <taxon>Klebsormidium</taxon>
    </lineage>
</organism>
<evidence type="ECO:0000256" key="2">
    <source>
        <dbReference type="ARBA" id="ARBA00023242"/>
    </source>
</evidence>
<dbReference type="Pfam" id="PF00385">
    <property type="entry name" value="Chromo"/>
    <property type="match status" value="1"/>
</dbReference>
<evidence type="ECO:0000256" key="3">
    <source>
        <dbReference type="SAM" id="MobiDB-lite"/>
    </source>
</evidence>
<dbReference type="SUPFAM" id="SSF54160">
    <property type="entry name" value="Chromo domain-like"/>
    <property type="match status" value="1"/>
</dbReference>
<feature type="region of interest" description="Disordered" evidence="3">
    <location>
        <begin position="399"/>
        <end position="442"/>
    </location>
</feature>
<dbReference type="EMBL" id="DF237007">
    <property type="protein sequence ID" value="GAQ80641.1"/>
    <property type="molecule type" value="Genomic_DNA"/>
</dbReference>
<evidence type="ECO:0000259" key="4">
    <source>
        <dbReference type="PROSITE" id="PS50013"/>
    </source>
</evidence>
<dbReference type="PROSITE" id="PS00598">
    <property type="entry name" value="CHROMO_1"/>
    <property type="match status" value="1"/>
</dbReference>
<dbReference type="InterPro" id="IPR023780">
    <property type="entry name" value="Chromo_domain"/>
</dbReference>
<proteinExistence type="predicted"/>
<reference evidence="5 6" key="1">
    <citation type="journal article" date="2014" name="Nat. Commun.">
        <title>Klebsormidium flaccidum genome reveals primary factors for plant terrestrial adaptation.</title>
        <authorList>
            <person name="Hori K."/>
            <person name="Maruyama F."/>
            <person name="Fujisawa T."/>
            <person name="Togashi T."/>
            <person name="Yamamoto N."/>
            <person name="Seo M."/>
            <person name="Sato S."/>
            <person name="Yamada T."/>
            <person name="Mori H."/>
            <person name="Tajima N."/>
            <person name="Moriyama T."/>
            <person name="Ikeuchi M."/>
            <person name="Watanabe M."/>
            <person name="Wada H."/>
            <person name="Kobayashi K."/>
            <person name="Saito M."/>
            <person name="Masuda T."/>
            <person name="Sasaki-Sekimoto Y."/>
            <person name="Mashiguchi K."/>
            <person name="Awai K."/>
            <person name="Shimojima M."/>
            <person name="Masuda S."/>
            <person name="Iwai M."/>
            <person name="Nobusawa T."/>
            <person name="Narise T."/>
            <person name="Kondo S."/>
            <person name="Saito H."/>
            <person name="Sato R."/>
            <person name="Murakawa M."/>
            <person name="Ihara Y."/>
            <person name="Oshima-Yamada Y."/>
            <person name="Ohtaka K."/>
            <person name="Satoh M."/>
            <person name="Sonobe K."/>
            <person name="Ishii M."/>
            <person name="Ohtani R."/>
            <person name="Kanamori-Sato M."/>
            <person name="Honoki R."/>
            <person name="Miyazaki D."/>
            <person name="Mochizuki H."/>
            <person name="Umetsu J."/>
            <person name="Higashi K."/>
            <person name="Shibata D."/>
            <person name="Kamiya Y."/>
            <person name="Sato N."/>
            <person name="Nakamura Y."/>
            <person name="Tabata S."/>
            <person name="Ida S."/>
            <person name="Kurokawa K."/>
            <person name="Ohta H."/>
        </authorList>
    </citation>
    <scope>NUCLEOTIDE SEQUENCE [LARGE SCALE GENOMIC DNA]</scope>
    <source>
        <strain evidence="5 6">NIES-2285</strain>
    </source>
</reference>
<dbReference type="InterPro" id="IPR023779">
    <property type="entry name" value="Chromodomain_CS"/>
</dbReference>
<feature type="domain" description="Chromo" evidence="4">
    <location>
        <begin position="461"/>
        <end position="521"/>
    </location>
</feature>
<dbReference type="AlphaFoldDB" id="A0A1Y1HUH3"/>
<evidence type="ECO:0000313" key="6">
    <source>
        <dbReference type="Proteomes" id="UP000054558"/>
    </source>
</evidence>
<accession>A0A1Y1HUH3</accession>
<feature type="compositionally biased region" description="Acidic residues" evidence="3">
    <location>
        <begin position="402"/>
        <end position="416"/>
    </location>
</feature>
<dbReference type="InterPro" id="IPR051219">
    <property type="entry name" value="Heterochromatin_chromo-domain"/>
</dbReference>
<sequence>MNPSKKQRSADKAIAQDSVSIDSLAAPLTLLGFALLLDSMKLYPASFPERPHVIASVINRALPPSEQVGHVAVFNIIQKLKTLEGPSALDAAACLKRPCIQQLAAEADSLHVAIPRTNVCLRCNTQLRWADSPQRPFIFPESGKPARGIVHDKVCKDCGILFSVGFYTLQASGVRRPYPASADHERWIQVSGETSISKGLMRAHDQNLYHNHVTFAGAVRAHNDLWGLDRFSEAPEAALETMRWRRSLRGSLHREIFERTYLQYWAIRFCQDGCPSLLDEIDLRWPVDRILSLLNDPIWCQLRDEALAHSKQCKDPLCGQYDHLDGNAKVFRDCCRQKDVEQFTTAIGRVVKGCPSTPVKGKKLCQAHLAAVHLAEPNSAGASDAAEGEAESTGAEINLMTDSDDEPDELDLEETQPEQRQKETVSAARAAPAGQAWDTETAPVALRTRGKQRVLQQDDIYEVERIEMHRIKNGVPIYLVKWKGYPSTENTWETEENLTAVTRDVLDEYLNSQPQGDFYTRDRKDLEPDPAPVDDATGSAPTKSKKAVACTPRTASDGRGVTAGTVVAFWVCGYMFPPLELILSESTTMVHHYFLQLFAFAKMPRFVGMDDMCHWARFAASGDRPTLCAKTREFVQNVTKVVDKFHFKKNHVGR</sequence>